<dbReference type="OrthoDB" id="10051381at2759"/>
<dbReference type="PANTHER" id="PTHR45786">
    <property type="entry name" value="DNA BINDING PROTEIN-LIKE"/>
    <property type="match status" value="1"/>
</dbReference>
<feature type="transmembrane region" description="Helical" evidence="2">
    <location>
        <begin position="12"/>
        <end position="28"/>
    </location>
</feature>
<feature type="transmembrane region" description="Helical" evidence="2">
    <location>
        <begin position="115"/>
        <end position="139"/>
    </location>
</feature>
<feature type="transmembrane region" description="Helical" evidence="2">
    <location>
        <begin position="222"/>
        <end position="240"/>
    </location>
</feature>
<feature type="transmembrane region" description="Helical" evidence="2">
    <location>
        <begin position="170"/>
        <end position="192"/>
    </location>
</feature>
<gene>
    <name evidence="3" type="ORF">SPHA_32716</name>
</gene>
<feature type="compositionally biased region" description="Basic and acidic residues" evidence="1">
    <location>
        <begin position="478"/>
        <end position="492"/>
    </location>
</feature>
<dbReference type="Proteomes" id="UP000597762">
    <property type="component" value="Unassembled WGS sequence"/>
</dbReference>
<proteinExistence type="predicted"/>
<dbReference type="PANTHER" id="PTHR45786:SF74">
    <property type="entry name" value="ATP-DEPENDENT DNA HELICASE"/>
    <property type="match status" value="1"/>
</dbReference>
<keyword evidence="2" id="KW-1133">Transmembrane helix</keyword>
<name>A0A812C549_ACAPH</name>
<evidence type="ECO:0000313" key="3">
    <source>
        <dbReference type="EMBL" id="CAE1261431.1"/>
    </source>
</evidence>
<feature type="region of interest" description="Disordered" evidence="1">
    <location>
        <begin position="431"/>
        <end position="452"/>
    </location>
</feature>
<protein>
    <submittedName>
        <fullName evidence="3">Uncharacterized protein</fullName>
    </submittedName>
</protein>
<feature type="transmembrane region" description="Helical" evidence="2">
    <location>
        <begin position="246"/>
        <end position="268"/>
    </location>
</feature>
<evidence type="ECO:0000256" key="2">
    <source>
        <dbReference type="SAM" id="Phobius"/>
    </source>
</evidence>
<feature type="transmembrane region" description="Helical" evidence="2">
    <location>
        <begin position="198"/>
        <end position="215"/>
    </location>
</feature>
<dbReference type="EMBL" id="CAHIKZ030001368">
    <property type="protein sequence ID" value="CAE1261431.1"/>
    <property type="molecule type" value="Genomic_DNA"/>
</dbReference>
<accession>A0A812C549</accession>
<dbReference type="AlphaFoldDB" id="A0A812C549"/>
<feature type="region of interest" description="Disordered" evidence="1">
    <location>
        <begin position="478"/>
        <end position="521"/>
    </location>
</feature>
<evidence type="ECO:0000256" key="1">
    <source>
        <dbReference type="SAM" id="MobiDB-lite"/>
    </source>
</evidence>
<keyword evidence="4" id="KW-1185">Reference proteome</keyword>
<sequence>MSLFFFRSFEACYLSLPFPSLFLLILFRRSYFHFFLYLLFSIIFFISSSFPFLPSRLHSCSFFLSFSFMSFYFMSNSIIQSFFPLYATLNFIFSFLSFFIISFFHAIFAHHSFFLSFFLSPHLFLLLPFLLSCYFFLFFVPYEHFAPRLFFLSFFLSFFRSFVRSFVRSPLLFVIFRFFHVFAFLFFFLQVVFTSRPFFSLFFFSSISLGFVFFLRDLSSFFYFVFFLIILSFSICYHLFTFHLFILLLFFFLLFSFMCFFLSLEVFFSFSSFPSYVLSYLFTPISITYFFSFHKTHHHFLSDSSRDPQVSSSAASGHFSARDLIHAAARHSCQRPAAFTRRLRHRRLLKERRVVVAPSRHRGLPYRRLVTSPPVSCVPTLPTSASIVRFELVRGRRSLNVAPSRRPHSHKRSVPPAWLRKLPTVLHCDQGSRTHKGREKNAQAVATASVSRGYETHHERLLRNVRNSAAIAKSRAIESLDRRRNRQSRDADATATAKAAETSLRRSVRNATTTARSGAAETFDRTRVHQFRDAAATATAMAAETQLRNSVRNARNAATTARSKAAETFDRRRARQSRDAAATARSRQRCSGHPAMPATLQRLLLLETPGPTDKGRQTFKGCYKHGRYYNLQAETRIGILPTSGRVPRRDVILLLQAMLHEVNSYSRSFKFALENAPFPSISLVIDAEKRPHDEHERRYTALACNEIAAIIHEEDGALRKISETHLSYDALQYPLLFPYGDDGYHFDIPLSYSGWPTYIFFQSLIVQGLLLIPVHV</sequence>
<reference evidence="3" key="1">
    <citation type="submission" date="2021-01" db="EMBL/GenBank/DDBJ databases">
        <authorList>
            <person name="Li R."/>
            <person name="Bekaert M."/>
        </authorList>
    </citation>
    <scope>NUCLEOTIDE SEQUENCE</scope>
    <source>
        <strain evidence="3">Farmed</strain>
    </source>
</reference>
<feature type="region of interest" description="Disordered" evidence="1">
    <location>
        <begin position="552"/>
        <end position="593"/>
    </location>
</feature>
<feature type="compositionally biased region" description="Low complexity" evidence="1">
    <location>
        <begin position="552"/>
        <end position="563"/>
    </location>
</feature>
<feature type="transmembrane region" description="Helical" evidence="2">
    <location>
        <begin position="60"/>
        <end position="79"/>
    </location>
</feature>
<organism evidence="3 4">
    <name type="scientific">Acanthosepion pharaonis</name>
    <name type="common">Pharaoh cuttlefish</name>
    <name type="synonym">Sepia pharaonis</name>
    <dbReference type="NCBI Taxonomy" id="158019"/>
    <lineage>
        <taxon>Eukaryota</taxon>
        <taxon>Metazoa</taxon>
        <taxon>Spiralia</taxon>
        <taxon>Lophotrochozoa</taxon>
        <taxon>Mollusca</taxon>
        <taxon>Cephalopoda</taxon>
        <taxon>Coleoidea</taxon>
        <taxon>Decapodiformes</taxon>
        <taxon>Sepiida</taxon>
        <taxon>Sepiina</taxon>
        <taxon>Sepiidae</taxon>
        <taxon>Acanthosepion</taxon>
    </lineage>
</organism>
<feature type="transmembrane region" description="Helical" evidence="2">
    <location>
        <begin position="275"/>
        <end position="293"/>
    </location>
</feature>
<evidence type="ECO:0000313" key="4">
    <source>
        <dbReference type="Proteomes" id="UP000597762"/>
    </source>
</evidence>
<keyword evidence="2" id="KW-0812">Transmembrane</keyword>
<comment type="caution">
    <text evidence="3">The sequence shown here is derived from an EMBL/GenBank/DDBJ whole genome shotgun (WGS) entry which is preliminary data.</text>
</comment>
<keyword evidence="2" id="KW-0472">Membrane</keyword>
<feature type="transmembrane region" description="Helical" evidence="2">
    <location>
        <begin position="34"/>
        <end position="53"/>
    </location>
</feature>
<feature type="transmembrane region" description="Helical" evidence="2">
    <location>
        <begin position="85"/>
        <end position="108"/>
    </location>
</feature>